<keyword evidence="1" id="KW-0812">Transmembrane</keyword>
<feature type="domain" description="Cysteinyl-tRNA ligase anticodon binding" evidence="2">
    <location>
        <begin position="174"/>
        <end position="223"/>
    </location>
</feature>
<dbReference type="Proteomes" id="UP000198873">
    <property type="component" value="Unassembled WGS sequence"/>
</dbReference>
<accession>A0A1I6NWP0</accession>
<dbReference type="Pfam" id="PF23494">
    <property type="entry name" value="bPH_10"/>
    <property type="match status" value="1"/>
</dbReference>
<dbReference type="EMBL" id="FPAB01000001">
    <property type="protein sequence ID" value="SFS32351.1"/>
    <property type="molecule type" value="Genomic_DNA"/>
</dbReference>
<reference evidence="5" key="1">
    <citation type="submission" date="2016-10" db="EMBL/GenBank/DDBJ databases">
        <authorList>
            <person name="Varghese N."/>
            <person name="Submissions S."/>
        </authorList>
    </citation>
    <scope>NUCLEOTIDE SEQUENCE [LARGE SCALE GENOMIC DNA]</scope>
    <source>
        <strain evidence="5">CGMCC 4.7047</strain>
    </source>
</reference>
<dbReference type="AlphaFoldDB" id="A0A1I6NWP0"/>
<gene>
    <name evidence="4" type="ORF">SAMN05444716_101105</name>
</gene>
<proteinExistence type="predicted"/>
<evidence type="ECO:0008006" key="6">
    <source>
        <dbReference type="Google" id="ProtNLM"/>
    </source>
</evidence>
<protein>
    <recommendedName>
        <fullName evidence="6">DUF308 domain-containing protein</fullName>
    </recommendedName>
</protein>
<feature type="domain" description="YqeB PH" evidence="3">
    <location>
        <begin position="6"/>
        <end position="157"/>
    </location>
</feature>
<name>A0A1I6NWP0_9ACTN</name>
<sequence length="227" mass="25062">MDDTTTELAFPRRDLLLILLGFPALGAVLAWVLPGLAHQAVTRLPWLPFEGPLRLVAGIDQLWQRGLFVAVGVAAGLLVAFIAVSESMKLTLTDEVLTVEKDDTTRRFARADISAVFPDGKELVVLDRTSRPLVRGAYQAPPAAVAAAFQRHGYPWSKADPHSAAFRRWVPHAPELSAEAHVVLAARKDARRRKAEEEVRDLTETLGRLGYVVRDDDGHQHWRPVTG</sequence>
<evidence type="ECO:0000313" key="5">
    <source>
        <dbReference type="Proteomes" id="UP000198873"/>
    </source>
</evidence>
<keyword evidence="1" id="KW-0472">Membrane</keyword>
<dbReference type="RefSeq" id="WP_093841845.1">
    <property type="nucleotide sequence ID" value="NZ_FPAB01000001.1"/>
</dbReference>
<dbReference type="InterPro" id="IPR057798">
    <property type="entry name" value="PH_YqeB"/>
</dbReference>
<dbReference type="Pfam" id="PF23493">
    <property type="entry name" value="CysS_C"/>
    <property type="match status" value="1"/>
</dbReference>
<organism evidence="4 5">
    <name type="scientific">Streptomyces harbinensis</name>
    <dbReference type="NCBI Taxonomy" id="1176198"/>
    <lineage>
        <taxon>Bacteria</taxon>
        <taxon>Bacillati</taxon>
        <taxon>Actinomycetota</taxon>
        <taxon>Actinomycetes</taxon>
        <taxon>Kitasatosporales</taxon>
        <taxon>Streptomycetaceae</taxon>
        <taxon>Streptomyces</taxon>
    </lineage>
</organism>
<evidence type="ECO:0000313" key="4">
    <source>
        <dbReference type="EMBL" id="SFS32351.1"/>
    </source>
</evidence>
<evidence type="ECO:0000259" key="2">
    <source>
        <dbReference type="Pfam" id="PF23493"/>
    </source>
</evidence>
<feature type="transmembrane region" description="Helical" evidence="1">
    <location>
        <begin position="63"/>
        <end position="84"/>
    </location>
</feature>
<keyword evidence="5" id="KW-1185">Reference proteome</keyword>
<dbReference type="InterPro" id="IPR056411">
    <property type="entry name" value="CysS_C"/>
</dbReference>
<keyword evidence="1" id="KW-1133">Transmembrane helix</keyword>
<evidence type="ECO:0000256" key="1">
    <source>
        <dbReference type="SAM" id="Phobius"/>
    </source>
</evidence>
<dbReference type="STRING" id="1176198.SAMN05444716_101105"/>
<evidence type="ECO:0000259" key="3">
    <source>
        <dbReference type="Pfam" id="PF23494"/>
    </source>
</evidence>